<keyword evidence="3" id="KW-1185">Reference proteome</keyword>
<protein>
    <submittedName>
        <fullName evidence="2">Uncharacterized protein</fullName>
    </submittedName>
</protein>
<gene>
    <name evidence="2" type="ORF">GCM10010251_81840</name>
</gene>
<feature type="region of interest" description="Disordered" evidence="1">
    <location>
        <begin position="17"/>
        <end position="61"/>
    </location>
</feature>
<evidence type="ECO:0000313" key="2">
    <source>
        <dbReference type="EMBL" id="GGR52421.1"/>
    </source>
</evidence>
<sequence>MCSAPVASVLSEAYAGEVRASASSPDVKNHPHLGARPDLRCVSHVEGTRGRPTDPGGPITHADVVEARLPAKNGFMAPAVQIR</sequence>
<organism evidence="2 3">
    <name type="scientific">Streptomyces aurantiogriseus</name>
    <dbReference type="NCBI Taxonomy" id="66870"/>
    <lineage>
        <taxon>Bacteria</taxon>
        <taxon>Bacillati</taxon>
        <taxon>Actinomycetota</taxon>
        <taxon>Actinomycetes</taxon>
        <taxon>Kitasatosporales</taxon>
        <taxon>Streptomycetaceae</taxon>
        <taxon>Streptomyces</taxon>
    </lineage>
</organism>
<feature type="compositionally biased region" description="Basic and acidic residues" evidence="1">
    <location>
        <begin position="35"/>
        <end position="52"/>
    </location>
</feature>
<dbReference type="Proteomes" id="UP000658320">
    <property type="component" value="Unassembled WGS sequence"/>
</dbReference>
<dbReference type="AlphaFoldDB" id="A0A918KYY4"/>
<comment type="caution">
    <text evidence="2">The sequence shown here is derived from an EMBL/GenBank/DDBJ whole genome shotgun (WGS) entry which is preliminary data.</text>
</comment>
<name>A0A918KYY4_9ACTN</name>
<evidence type="ECO:0000313" key="3">
    <source>
        <dbReference type="Proteomes" id="UP000658320"/>
    </source>
</evidence>
<reference evidence="2" key="2">
    <citation type="submission" date="2020-09" db="EMBL/GenBank/DDBJ databases">
        <authorList>
            <person name="Sun Q."/>
            <person name="Ohkuma M."/>
        </authorList>
    </citation>
    <scope>NUCLEOTIDE SEQUENCE</scope>
    <source>
        <strain evidence="2">JCM 4346</strain>
    </source>
</reference>
<proteinExistence type="predicted"/>
<accession>A0A918KYY4</accession>
<reference evidence="2" key="1">
    <citation type="journal article" date="2014" name="Int. J. Syst. Evol. Microbiol.">
        <title>Complete genome sequence of Corynebacterium casei LMG S-19264T (=DSM 44701T), isolated from a smear-ripened cheese.</title>
        <authorList>
            <consortium name="US DOE Joint Genome Institute (JGI-PGF)"/>
            <person name="Walter F."/>
            <person name="Albersmeier A."/>
            <person name="Kalinowski J."/>
            <person name="Ruckert C."/>
        </authorList>
    </citation>
    <scope>NUCLEOTIDE SEQUENCE</scope>
    <source>
        <strain evidence="2">JCM 4346</strain>
    </source>
</reference>
<dbReference type="EMBL" id="BMSX01000028">
    <property type="protein sequence ID" value="GGR52421.1"/>
    <property type="molecule type" value="Genomic_DNA"/>
</dbReference>
<evidence type="ECO:0000256" key="1">
    <source>
        <dbReference type="SAM" id="MobiDB-lite"/>
    </source>
</evidence>